<dbReference type="AlphaFoldDB" id="A0A8T0TME7"/>
<comment type="caution">
    <text evidence="2">The sequence shown here is derived from an EMBL/GenBank/DDBJ whole genome shotgun (WGS) entry which is preliminary data.</text>
</comment>
<evidence type="ECO:0000313" key="3">
    <source>
        <dbReference type="Proteomes" id="UP000823388"/>
    </source>
</evidence>
<name>A0A8T0TME7_PANVG</name>
<proteinExistence type="predicted"/>
<gene>
    <name evidence="2" type="ORF">PVAP13_4KG250905</name>
</gene>
<evidence type="ECO:0000313" key="2">
    <source>
        <dbReference type="EMBL" id="KAG2612040.1"/>
    </source>
</evidence>
<feature type="non-terminal residue" evidence="2">
    <location>
        <position position="1"/>
    </location>
</feature>
<accession>A0A8T0TME7</accession>
<reference evidence="2" key="1">
    <citation type="submission" date="2020-05" db="EMBL/GenBank/DDBJ databases">
        <title>WGS assembly of Panicum virgatum.</title>
        <authorList>
            <person name="Lovell J.T."/>
            <person name="Jenkins J."/>
            <person name="Shu S."/>
            <person name="Juenger T.E."/>
            <person name="Schmutz J."/>
        </authorList>
    </citation>
    <scope>NUCLEOTIDE SEQUENCE</scope>
    <source>
        <strain evidence="2">AP13</strain>
    </source>
</reference>
<organism evidence="2 3">
    <name type="scientific">Panicum virgatum</name>
    <name type="common">Blackwell switchgrass</name>
    <dbReference type="NCBI Taxonomy" id="38727"/>
    <lineage>
        <taxon>Eukaryota</taxon>
        <taxon>Viridiplantae</taxon>
        <taxon>Streptophyta</taxon>
        <taxon>Embryophyta</taxon>
        <taxon>Tracheophyta</taxon>
        <taxon>Spermatophyta</taxon>
        <taxon>Magnoliopsida</taxon>
        <taxon>Liliopsida</taxon>
        <taxon>Poales</taxon>
        <taxon>Poaceae</taxon>
        <taxon>PACMAD clade</taxon>
        <taxon>Panicoideae</taxon>
        <taxon>Panicodae</taxon>
        <taxon>Paniceae</taxon>
        <taxon>Panicinae</taxon>
        <taxon>Panicum</taxon>
        <taxon>Panicum sect. Hiantes</taxon>
    </lineage>
</organism>
<dbReference type="Proteomes" id="UP000823388">
    <property type="component" value="Chromosome 4K"/>
</dbReference>
<protein>
    <submittedName>
        <fullName evidence="2">Uncharacterized protein</fullName>
    </submittedName>
</protein>
<evidence type="ECO:0000256" key="1">
    <source>
        <dbReference type="SAM" id="MobiDB-lite"/>
    </source>
</evidence>
<sequence>SSARNPICIHPSTSRLLLSSDLVVRGGPPAGSILRRIGTPGTRCAGPPSIATTTNFILQAARFPAHEPARGHLRRPCLMSPQRPLRLRVHRQRRPLPASNLSGFSSNR</sequence>
<feature type="region of interest" description="Disordered" evidence="1">
    <location>
        <begin position="72"/>
        <end position="108"/>
    </location>
</feature>
<keyword evidence="3" id="KW-1185">Reference proteome</keyword>
<feature type="compositionally biased region" description="Polar residues" evidence="1">
    <location>
        <begin position="99"/>
        <end position="108"/>
    </location>
</feature>
<dbReference type="EMBL" id="CM029043">
    <property type="protein sequence ID" value="KAG2612040.1"/>
    <property type="molecule type" value="Genomic_DNA"/>
</dbReference>
<feature type="compositionally biased region" description="Basic residues" evidence="1">
    <location>
        <begin position="85"/>
        <end position="94"/>
    </location>
</feature>